<dbReference type="InterPro" id="IPR045455">
    <property type="entry name" value="NrS-1_pol-like_helicase"/>
</dbReference>
<dbReference type="OrthoDB" id="1837at10239"/>
<dbReference type="SMART" id="SM00885">
    <property type="entry name" value="D5_N"/>
    <property type="match status" value="1"/>
</dbReference>
<protein>
    <submittedName>
        <fullName evidence="5">DNA primase</fullName>
    </submittedName>
</protein>
<dbReference type="RefSeq" id="YP_009200164.1">
    <property type="nucleotide sequence ID" value="NC_028818.1"/>
</dbReference>
<sequence length="732" mass="79225">MTISAAHMPILTASAISPEVIESSGIESTPRGLRFPWNDGVSATVWQNRPDNPRVDDEGRAIKYEFPKGAKVPFNRLRDGNDFSRMIIAEGTKQQYAVLSHAPADFAVYGMSGCWGYKNADLTVADGREVFLLLDADFETNQDVWVAAEAMTKQLKRHGAKSVAYVATTGDGKEGVDDVLAGFPEDKRAHMLRTWLAQAAPKLPRKPKAKRPVQSEMDADAAKLFGTRDKPLSFKPVDASVKIMEGTPAAITLEKNIALYVNGAFQVDDDAILSRVVTLLGNFYTPGFMKQTTDVLRGLLAADGKKLPERMSSPLLNCANGMVDLRTGQLLPHSPDYLSYVQVTAAYEPDTATPNYDAWLRDALRPEGATEAEVDALVADIEETAGTMLDPSRTPSKTLFLFGPSRSGKSTFLRLLRAVAGPKNTSAVTLHQLVTDQFAAANMYGKMLNVAADLSNKHVEDLSLFKMITGEDVIQANRKYGNQFEFTNQALVAFSANELPTVSEASRAYAERMKPFSFPNSFAGREDKTLEDKLMAELPGILARWVKAYGRFLARGGYGRTNAATQASFEAKSDRVVQFFQDMCQLTPATYGQKLGTDAATGRRDVAIAFNAWAERNGGSKMGERAFFNRFAQMEGVTEVRVGKGSRAFNVTVAKADDDTWAAEDAEPVADPVAPSGVVPAGNPWVAAEDDSSPCAVPAVTSAVNGPQAATQGLTLTASADPFAAEDLGYDI</sequence>
<dbReference type="NCBIfam" id="TIGR01613">
    <property type="entry name" value="primase_Cterm"/>
    <property type="match status" value="1"/>
</dbReference>
<evidence type="ECO:0000256" key="2">
    <source>
        <dbReference type="ARBA" id="ARBA00022801"/>
    </source>
</evidence>
<evidence type="ECO:0000313" key="6">
    <source>
        <dbReference type="Proteomes" id="UP000033006"/>
    </source>
</evidence>
<dbReference type="InterPro" id="IPR027417">
    <property type="entry name" value="P-loop_NTPase"/>
</dbReference>
<dbReference type="GeneID" id="26627301"/>
<proteinExistence type="predicted"/>
<keyword evidence="2" id="KW-0378">Hydrolase</keyword>
<organism evidence="5 6">
    <name type="scientific">Streptomyces phage TP1604</name>
    <dbReference type="NCBI Taxonomy" id="1636184"/>
    <lineage>
        <taxon>Viruses</taxon>
        <taxon>Duplodnaviria</taxon>
        <taxon>Heunggongvirae</taxon>
        <taxon>Uroviricota</taxon>
        <taxon>Caudoviricetes</taxon>
        <taxon>Woodruffvirus</taxon>
        <taxon>Woodruffvirus TP1604</taxon>
    </lineage>
</organism>
<dbReference type="EMBL" id="KP876466">
    <property type="protein sequence ID" value="AKA61787.1"/>
    <property type="molecule type" value="Genomic_DNA"/>
</dbReference>
<dbReference type="Pfam" id="PF08706">
    <property type="entry name" value="D5_N"/>
    <property type="match status" value="1"/>
</dbReference>
<dbReference type="InterPro" id="IPR051620">
    <property type="entry name" value="ORF904-like_C"/>
</dbReference>
<dbReference type="Gene3D" id="3.40.50.300">
    <property type="entry name" value="P-loop containing nucleotide triphosphate hydrolases"/>
    <property type="match status" value="1"/>
</dbReference>
<dbReference type="Proteomes" id="UP000033006">
    <property type="component" value="Segment"/>
</dbReference>
<dbReference type="KEGG" id="vg:26627301"/>
<dbReference type="PANTHER" id="PTHR35372:SF2">
    <property type="entry name" value="SF3 HELICASE DOMAIN-CONTAINING PROTEIN"/>
    <property type="match status" value="1"/>
</dbReference>
<keyword evidence="3" id="KW-0067">ATP-binding</keyword>
<dbReference type="PROSITE" id="PS51206">
    <property type="entry name" value="SF3_HELICASE_1"/>
    <property type="match status" value="1"/>
</dbReference>
<dbReference type="SUPFAM" id="SSF52540">
    <property type="entry name" value="P-loop containing nucleoside triphosphate hydrolases"/>
    <property type="match status" value="1"/>
</dbReference>
<keyword evidence="1" id="KW-0547">Nucleotide-binding</keyword>
<evidence type="ECO:0000313" key="5">
    <source>
        <dbReference type="EMBL" id="AKA61787.1"/>
    </source>
</evidence>
<reference evidence="5 6" key="1">
    <citation type="submission" date="2015-03" db="EMBL/GenBank/DDBJ databases">
        <authorList>
            <person name="Phan H."/>
            <person name="Ton P."/>
            <person name="Bernal J.T."/>
            <person name="Kanani-Hendijani T.A."/>
            <person name="Munguia J."/>
            <person name="Olumba F.C."/>
            <person name="Orozco S."/>
            <person name="Gibbs Z.A."/>
            <person name="Donegan-Quick R."/>
            <person name="Visi D.K."/>
            <person name="Allen M.S."/>
            <person name="Hughes L.E."/>
            <person name="Bradley K.W."/>
            <person name="Asai D.J."/>
            <person name="Bowman C.A."/>
            <person name="Russell D.A."/>
            <person name="Pope W.H."/>
            <person name="Jacobs-Sera D."/>
            <person name="Hendrix R.W."/>
            <person name="Hatfull G.F."/>
        </authorList>
    </citation>
    <scope>NUCLEOTIDE SEQUENCE [LARGE SCALE GENOMIC DNA]</scope>
</reference>
<evidence type="ECO:0000256" key="3">
    <source>
        <dbReference type="ARBA" id="ARBA00022840"/>
    </source>
</evidence>
<dbReference type="InterPro" id="IPR014015">
    <property type="entry name" value="Helicase_SF3_DNA-vir"/>
</dbReference>
<dbReference type="InterPro" id="IPR006500">
    <property type="entry name" value="Helicase_put_C_phage/plasmid"/>
</dbReference>
<accession>A0A0E3M4N5</accession>
<dbReference type="GO" id="GO:0016787">
    <property type="term" value="F:hydrolase activity"/>
    <property type="evidence" value="ECO:0007669"/>
    <property type="project" value="UniProtKB-KW"/>
</dbReference>
<dbReference type="GO" id="GO:0005524">
    <property type="term" value="F:ATP binding"/>
    <property type="evidence" value="ECO:0007669"/>
    <property type="project" value="UniProtKB-KW"/>
</dbReference>
<evidence type="ECO:0000259" key="4">
    <source>
        <dbReference type="PROSITE" id="PS51206"/>
    </source>
</evidence>
<feature type="domain" description="SF3 helicase" evidence="4">
    <location>
        <begin position="336"/>
        <end position="531"/>
    </location>
</feature>
<keyword evidence="6" id="KW-1185">Reference proteome</keyword>
<gene>
    <name evidence="5" type="ORF">SEA_TP1604_49</name>
</gene>
<evidence type="ECO:0000256" key="1">
    <source>
        <dbReference type="ARBA" id="ARBA00022741"/>
    </source>
</evidence>
<dbReference type="PANTHER" id="PTHR35372">
    <property type="entry name" value="ATP BINDING PROTEIN-RELATED"/>
    <property type="match status" value="1"/>
</dbReference>
<name>A0A0E3M4N5_9CAUD</name>
<dbReference type="InterPro" id="IPR014818">
    <property type="entry name" value="Phage/plasmid_primase_P4_C"/>
</dbReference>
<dbReference type="Pfam" id="PF19263">
    <property type="entry name" value="DUF5906"/>
    <property type="match status" value="1"/>
</dbReference>